<dbReference type="GO" id="GO:0005524">
    <property type="term" value="F:ATP binding"/>
    <property type="evidence" value="ECO:0007669"/>
    <property type="project" value="UniProtKB-KW"/>
</dbReference>
<dbReference type="HAMAP" id="MF_01539">
    <property type="entry name" value="TmcAL"/>
    <property type="match status" value="1"/>
</dbReference>
<dbReference type="PATRIC" id="fig|331679.3.peg.1327"/>
<evidence type="ECO:0000313" key="5">
    <source>
        <dbReference type="EMBL" id="KRN94663.1"/>
    </source>
</evidence>
<dbReference type="AlphaFoldDB" id="A0A0R2L7K3"/>
<proteinExistence type="inferred from homology"/>
<dbReference type="Proteomes" id="UP000051859">
    <property type="component" value="Unassembled WGS sequence"/>
</dbReference>
<accession>A0A0R2L7K3</accession>
<dbReference type="GO" id="GO:0006400">
    <property type="term" value="P:tRNA modification"/>
    <property type="evidence" value="ECO:0007669"/>
    <property type="project" value="UniProtKB-UniRule"/>
</dbReference>
<keyword evidence="1 4" id="KW-0436">Ligase</keyword>
<feature type="binding site" evidence="4">
    <location>
        <position position="103"/>
    </location>
    <ligand>
        <name>ATP</name>
        <dbReference type="ChEBI" id="CHEBI:30616"/>
    </ligand>
</feature>
<comment type="subcellular location">
    <subcellularLocation>
        <location evidence="4">Cytoplasm</location>
    </subcellularLocation>
</comment>
<dbReference type="GO" id="GO:0005737">
    <property type="term" value="C:cytoplasm"/>
    <property type="evidence" value="ECO:0007669"/>
    <property type="project" value="UniProtKB-SubCell"/>
</dbReference>
<dbReference type="Pfam" id="PF05636">
    <property type="entry name" value="HIGH_NTase1"/>
    <property type="match status" value="1"/>
</dbReference>
<dbReference type="InterPro" id="IPR008513">
    <property type="entry name" value="tRNA(Met)_cyd_acetate_ligase"/>
</dbReference>
<dbReference type="STRING" id="331679.IV81_GL001300"/>
<dbReference type="GO" id="GO:0016879">
    <property type="term" value="F:ligase activity, forming carbon-nitrogen bonds"/>
    <property type="evidence" value="ECO:0007669"/>
    <property type="project" value="UniProtKB-UniRule"/>
</dbReference>
<gene>
    <name evidence="4" type="primary">tmcAL</name>
    <name evidence="5" type="ORF">IV81_GL001300</name>
</gene>
<dbReference type="SUPFAM" id="SSF52374">
    <property type="entry name" value="Nucleotidylyl transferase"/>
    <property type="match status" value="1"/>
</dbReference>
<dbReference type="PANTHER" id="PTHR37825:SF1">
    <property type="entry name" value="TRNA(MET) CYTIDINE ACETATE LIGASE"/>
    <property type="match status" value="1"/>
</dbReference>
<feature type="binding site" evidence="4">
    <location>
        <begin position="172"/>
        <end position="173"/>
    </location>
    <ligand>
        <name>ATP</name>
        <dbReference type="ChEBI" id="CHEBI:30616"/>
    </ligand>
</feature>
<keyword evidence="2 4" id="KW-0819">tRNA processing</keyword>
<dbReference type="InterPro" id="IPR014729">
    <property type="entry name" value="Rossmann-like_a/b/a_fold"/>
</dbReference>
<comment type="similarity">
    <text evidence="4">Belongs to the TmcAL family.</text>
</comment>
<dbReference type="GO" id="GO:0000049">
    <property type="term" value="F:tRNA binding"/>
    <property type="evidence" value="ECO:0007669"/>
    <property type="project" value="UniProtKB-KW"/>
</dbReference>
<keyword evidence="4" id="KW-0547">Nucleotide-binding</keyword>
<dbReference type="InterPro" id="IPR004821">
    <property type="entry name" value="Cyt_trans-like"/>
</dbReference>
<dbReference type="EC" id="6.3.4.-" evidence="4"/>
<dbReference type="EMBL" id="JQBX01000004">
    <property type="protein sequence ID" value="KRN94663.1"/>
    <property type="molecule type" value="Genomic_DNA"/>
</dbReference>
<evidence type="ECO:0000256" key="2">
    <source>
        <dbReference type="ARBA" id="ARBA00022694"/>
    </source>
</evidence>
<organism evidence="5 6">
    <name type="scientific">Pediococcus stilesii</name>
    <dbReference type="NCBI Taxonomy" id="331679"/>
    <lineage>
        <taxon>Bacteria</taxon>
        <taxon>Bacillati</taxon>
        <taxon>Bacillota</taxon>
        <taxon>Bacilli</taxon>
        <taxon>Lactobacillales</taxon>
        <taxon>Lactobacillaceae</taxon>
        <taxon>Pediococcus</taxon>
    </lineage>
</organism>
<comment type="catalytic activity">
    <reaction evidence="4">
        <text>cytidine(34) in elongator tRNA(Met) + acetate + ATP = N(4)-acetylcytidine(34) in elongator tRNA(Met) + AMP + diphosphate</text>
        <dbReference type="Rhea" id="RHEA:58144"/>
        <dbReference type="Rhea" id="RHEA-COMP:10693"/>
        <dbReference type="Rhea" id="RHEA-COMP:10694"/>
        <dbReference type="ChEBI" id="CHEBI:30089"/>
        <dbReference type="ChEBI" id="CHEBI:30616"/>
        <dbReference type="ChEBI" id="CHEBI:33019"/>
        <dbReference type="ChEBI" id="CHEBI:74900"/>
        <dbReference type="ChEBI" id="CHEBI:82748"/>
        <dbReference type="ChEBI" id="CHEBI:456215"/>
    </reaction>
</comment>
<protein>
    <recommendedName>
        <fullName evidence="4">tRNA(Met) cytidine acetate ligase</fullName>
        <ecNumber evidence="4">6.3.4.-</ecNumber>
    </recommendedName>
</protein>
<dbReference type="PANTHER" id="PTHR37825">
    <property type="entry name" value="TRNA(MET) CYTIDINE ACETATE LIGASE"/>
    <property type="match status" value="1"/>
</dbReference>
<comment type="caution">
    <text evidence="5">The sequence shown here is derived from an EMBL/GenBank/DDBJ whole genome shotgun (WGS) entry which is preliminary data.</text>
</comment>
<reference evidence="5 6" key="1">
    <citation type="journal article" date="2015" name="Genome Announc.">
        <title>Expanding the biotechnology potential of lactobacilli through comparative genomics of 213 strains and associated genera.</title>
        <authorList>
            <person name="Sun Z."/>
            <person name="Harris H.M."/>
            <person name="McCann A."/>
            <person name="Guo C."/>
            <person name="Argimon S."/>
            <person name="Zhang W."/>
            <person name="Yang X."/>
            <person name="Jeffery I.B."/>
            <person name="Cooney J.C."/>
            <person name="Kagawa T.F."/>
            <person name="Liu W."/>
            <person name="Song Y."/>
            <person name="Salvetti E."/>
            <person name="Wrobel A."/>
            <person name="Rasinkangas P."/>
            <person name="Parkhill J."/>
            <person name="Rea M.C."/>
            <person name="O'Sullivan O."/>
            <person name="Ritari J."/>
            <person name="Douillard F.P."/>
            <person name="Paul Ross R."/>
            <person name="Yang R."/>
            <person name="Briner A.E."/>
            <person name="Felis G.E."/>
            <person name="de Vos W.M."/>
            <person name="Barrangou R."/>
            <person name="Klaenhammer T.R."/>
            <person name="Caufield P.W."/>
            <person name="Cui Y."/>
            <person name="Zhang H."/>
            <person name="O'Toole P.W."/>
        </authorList>
    </citation>
    <scope>NUCLEOTIDE SEQUENCE [LARGE SCALE GENOMIC DNA]</scope>
    <source>
        <strain evidence="5 6">DSM 18001</strain>
    </source>
</reference>
<dbReference type="NCBIfam" id="TIGR00125">
    <property type="entry name" value="cyt_tran_rel"/>
    <property type="match status" value="1"/>
</dbReference>
<name>A0A0R2L7K3_9LACO</name>
<feature type="binding site" evidence="4">
    <location>
        <begin position="9"/>
        <end position="22"/>
    </location>
    <ligand>
        <name>ATP</name>
        <dbReference type="ChEBI" id="CHEBI:30616"/>
    </ligand>
</feature>
<keyword evidence="4" id="KW-0820">tRNA-binding</keyword>
<evidence type="ECO:0000313" key="6">
    <source>
        <dbReference type="Proteomes" id="UP000051859"/>
    </source>
</evidence>
<keyword evidence="3 4" id="KW-0694">RNA-binding</keyword>
<keyword evidence="4" id="KW-0963">Cytoplasm</keyword>
<keyword evidence="6" id="KW-1185">Reference proteome</keyword>
<sequence>MKMLACAVIAEFNPFHNGHAYLLQKARQKTGADILIVVMSGNFVQRGEPALINKWERARLALMNGADLVVEIPTEYATDSAREFAHAGVTIANEMQSDYLAFGSETPNLDFEKESRIIDRLFNEQLSYNQNFASQLFHGTDIVNSNDILGINYAYWNAQSSKSKMQLLPIQRIGANHLDSNVGGDIASASSIRKSFLKNDQEYQSAVPTATKEVLAATKPVIWDDYWELLEYKILISSPESLSHVKNMNEGFEYRVLSMLDGSDSFLTLMKNLKTKRYTYTSIQRKMLNILLDIHNERFQLSKSRLLATNSLGRRYIKEKKLKNFLMTKVSKVDFATNYKITKRADEIYQLVSPYNWGKSPIITDDVKE</sequence>
<comment type="function">
    <text evidence="4">Catalyzes the formation of N(4)-acetylcytidine (ac(4)C) at the wobble position of elongator tRNA(Met), using acetate and ATP as substrates. First activates an acetate ion to form acetyladenylate (Ac-AMP) and then transfers the acetyl group to tRNA to form ac(4)C34.</text>
</comment>
<keyword evidence="4" id="KW-0067">ATP-binding</keyword>
<keyword evidence="5" id="KW-0808">Transferase</keyword>
<dbReference type="Gene3D" id="3.40.50.620">
    <property type="entry name" value="HUPs"/>
    <property type="match status" value="1"/>
</dbReference>
<evidence type="ECO:0000256" key="1">
    <source>
        <dbReference type="ARBA" id="ARBA00022598"/>
    </source>
</evidence>
<evidence type="ECO:0000256" key="3">
    <source>
        <dbReference type="ARBA" id="ARBA00022884"/>
    </source>
</evidence>
<evidence type="ECO:0000256" key="4">
    <source>
        <dbReference type="HAMAP-Rule" id="MF_01539"/>
    </source>
</evidence>
<dbReference type="GO" id="GO:0016740">
    <property type="term" value="F:transferase activity"/>
    <property type="evidence" value="ECO:0007669"/>
    <property type="project" value="UniProtKB-KW"/>
</dbReference>
<feature type="binding site" evidence="4">
    <location>
        <position position="146"/>
    </location>
    <ligand>
        <name>ATP</name>
        <dbReference type="ChEBI" id="CHEBI:30616"/>
    </ligand>
</feature>